<sequence>MIRILMSKPEEHILEKHNSKWKIEHILCNHNMIRRSLTVFLNLLALIVIVGFSLHQEINETRLYIEANLNQIKKTADSLAYRNKRYANTATKSIADFNKQNKQLQVLADIHYYPKLKEFGFNRGIYPNNLFNGSLIGPGFPNQLIQKDTHLFVVLDELWAEQQNHPIVYNYYYVSHALKYFYLSSKIPANQFNTTKEYFLTDFYNYQHSMSQQLNKLQKGMYYTYPYMDFFSHQKVITIKSPVYSNNEIVGDIGVDIPVKSLIKSITLPKKLKSSLNFYLYNINKNQKIEIYDGYSSHLLPPIPVHTHLNKQTLIFADISPWFFVSFAIKITILCISLLIIINYMNVVLKRHKFQKQRYQLEAYTDLLTGLFNRRVMDTIIKDIVTENNNKSQPTAIIIFDANDFKIINDTYGHNIGDLALKHISSTINDMTRDSDICIRLGGDEFCIVLPNANLEQALVMADRLELAIFSGYFCHYNIKISISTGCTVIEKNETLHNALVRADKILYRNKKNKAENKKALQRQLNNYIFKSPPKFPKEE</sequence>
<reference evidence="5" key="1">
    <citation type="submission" date="2019-11" db="EMBL/GenBank/DDBJ databases">
        <title>Comparative genomics of photobacteria reveal adaptation to distinct habitats.</title>
        <authorList>
            <person name="Fuertes-Perez S."/>
            <person name="Hilgarth M."/>
            <person name="Vogel R.F."/>
        </authorList>
    </citation>
    <scope>NUCLEOTIDE SEQUENCE</scope>
    <source>
        <strain evidence="5">TMW2.2145</strain>
    </source>
</reference>
<dbReference type="Proteomes" id="UP000813876">
    <property type="component" value="Unassembled WGS sequence"/>
</dbReference>
<dbReference type="EMBL" id="WMCP01000005">
    <property type="protein sequence ID" value="MCF2301391.1"/>
    <property type="molecule type" value="Genomic_DNA"/>
</dbReference>
<comment type="catalytic activity">
    <reaction evidence="2">
        <text>2 GTP = 3',3'-c-di-GMP + 2 diphosphate</text>
        <dbReference type="Rhea" id="RHEA:24898"/>
        <dbReference type="ChEBI" id="CHEBI:33019"/>
        <dbReference type="ChEBI" id="CHEBI:37565"/>
        <dbReference type="ChEBI" id="CHEBI:58805"/>
        <dbReference type="EC" id="2.7.7.65"/>
    </reaction>
</comment>
<evidence type="ECO:0000313" key="6">
    <source>
        <dbReference type="Proteomes" id="UP000813876"/>
    </source>
</evidence>
<gene>
    <name evidence="5" type="ORF">GLP33_06565</name>
</gene>
<name>A0AAW4ZYL4_PHOPO</name>
<evidence type="ECO:0000259" key="4">
    <source>
        <dbReference type="PROSITE" id="PS50887"/>
    </source>
</evidence>
<evidence type="ECO:0000256" key="2">
    <source>
        <dbReference type="ARBA" id="ARBA00034247"/>
    </source>
</evidence>
<accession>A0AAW4ZYL4</accession>
<dbReference type="CDD" id="cd01949">
    <property type="entry name" value="GGDEF"/>
    <property type="match status" value="1"/>
</dbReference>
<evidence type="ECO:0000256" key="3">
    <source>
        <dbReference type="SAM" id="Phobius"/>
    </source>
</evidence>
<dbReference type="GO" id="GO:0052621">
    <property type="term" value="F:diguanylate cyclase activity"/>
    <property type="evidence" value="ECO:0007669"/>
    <property type="project" value="UniProtKB-EC"/>
</dbReference>
<dbReference type="PROSITE" id="PS50887">
    <property type="entry name" value="GGDEF"/>
    <property type="match status" value="1"/>
</dbReference>
<feature type="transmembrane region" description="Helical" evidence="3">
    <location>
        <begin position="37"/>
        <end position="55"/>
    </location>
</feature>
<comment type="caution">
    <text evidence="5">The sequence shown here is derived from an EMBL/GenBank/DDBJ whole genome shotgun (WGS) entry which is preliminary data.</text>
</comment>
<dbReference type="InterPro" id="IPR043128">
    <property type="entry name" value="Rev_trsase/Diguanyl_cyclase"/>
</dbReference>
<dbReference type="InterPro" id="IPR029787">
    <property type="entry name" value="Nucleotide_cyclase"/>
</dbReference>
<dbReference type="Gene3D" id="3.30.450.20">
    <property type="entry name" value="PAS domain"/>
    <property type="match status" value="1"/>
</dbReference>
<dbReference type="NCBIfam" id="TIGR00254">
    <property type="entry name" value="GGDEF"/>
    <property type="match status" value="1"/>
</dbReference>
<keyword evidence="3" id="KW-1133">Transmembrane helix</keyword>
<dbReference type="PANTHER" id="PTHR45138">
    <property type="entry name" value="REGULATORY COMPONENTS OF SENSORY TRANSDUCTION SYSTEM"/>
    <property type="match status" value="1"/>
</dbReference>
<dbReference type="AlphaFoldDB" id="A0AAW4ZYL4"/>
<protein>
    <recommendedName>
        <fullName evidence="1">diguanylate cyclase</fullName>
        <ecNumber evidence="1">2.7.7.65</ecNumber>
    </recommendedName>
</protein>
<keyword evidence="3" id="KW-0812">Transmembrane</keyword>
<dbReference type="Pfam" id="PF00990">
    <property type="entry name" value="GGDEF"/>
    <property type="match status" value="1"/>
</dbReference>
<dbReference type="EC" id="2.7.7.65" evidence="1"/>
<keyword evidence="3" id="KW-0472">Membrane</keyword>
<evidence type="ECO:0000256" key="1">
    <source>
        <dbReference type="ARBA" id="ARBA00012528"/>
    </source>
</evidence>
<proteinExistence type="predicted"/>
<feature type="domain" description="GGDEF" evidence="4">
    <location>
        <begin position="393"/>
        <end position="524"/>
    </location>
</feature>
<dbReference type="InterPro" id="IPR050469">
    <property type="entry name" value="Diguanylate_Cyclase"/>
</dbReference>
<feature type="transmembrane region" description="Helical" evidence="3">
    <location>
        <begin position="322"/>
        <end position="349"/>
    </location>
</feature>
<dbReference type="SMART" id="SM00267">
    <property type="entry name" value="GGDEF"/>
    <property type="match status" value="1"/>
</dbReference>
<organism evidence="5 6">
    <name type="scientific">Photobacterium phosphoreum</name>
    <dbReference type="NCBI Taxonomy" id="659"/>
    <lineage>
        <taxon>Bacteria</taxon>
        <taxon>Pseudomonadati</taxon>
        <taxon>Pseudomonadota</taxon>
        <taxon>Gammaproteobacteria</taxon>
        <taxon>Vibrionales</taxon>
        <taxon>Vibrionaceae</taxon>
        <taxon>Photobacterium</taxon>
    </lineage>
</organism>
<dbReference type="PANTHER" id="PTHR45138:SF9">
    <property type="entry name" value="DIGUANYLATE CYCLASE DGCM-RELATED"/>
    <property type="match status" value="1"/>
</dbReference>
<evidence type="ECO:0000313" key="5">
    <source>
        <dbReference type="EMBL" id="MCF2301391.1"/>
    </source>
</evidence>
<dbReference type="SUPFAM" id="SSF55073">
    <property type="entry name" value="Nucleotide cyclase"/>
    <property type="match status" value="1"/>
</dbReference>
<dbReference type="InterPro" id="IPR000160">
    <property type="entry name" value="GGDEF_dom"/>
</dbReference>
<dbReference type="Gene3D" id="3.30.70.270">
    <property type="match status" value="1"/>
</dbReference>